<evidence type="ECO:0000256" key="10">
    <source>
        <dbReference type="ARBA" id="ARBA00023136"/>
    </source>
</evidence>
<comment type="caution">
    <text evidence="11">The sequence shown here is derived from an EMBL/GenBank/DDBJ whole genome shotgun (WGS) entry which is preliminary data.</text>
</comment>
<comment type="similarity">
    <text evidence="2">Belongs to the cytochrome P450 family.</text>
</comment>
<evidence type="ECO:0000256" key="1">
    <source>
        <dbReference type="ARBA" id="ARBA00004370"/>
    </source>
</evidence>
<reference evidence="11 12" key="1">
    <citation type="journal article" date="2019" name="Genome Biol. Evol.">
        <title>The Rhododendron genome and chromosomal organization provide insight into shared whole-genome duplications across the heath family (Ericaceae).</title>
        <authorList>
            <person name="Soza V.L."/>
            <person name="Lindsley D."/>
            <person name="Waalkes A."/>
            <person name="Ramage E."/>
            <person name="Patwardhan R.P."/>
            <person name="Burton J.N."/>
            <person name="Adey A."/>
            <person name="Kumar A."/>
            <person name="Qiu R."/>
            <person name="Shendure J."/>
            <person name="Hall B."/>
        </authorList>
    </citation>
    <scope>NUCLEOTIDE SEQUENCE [LARGE SCALE GENOMIC DNA]</scope>
    <source>
        <strain evidence="11">RSF 1966-606</strain>
    </source>
</reference>
<protein>
    <recommendedName>
        <fullName evidence="13">Cytochrome P450</fullName>
    </recommendedName>
</protein>
<evidence type="ECO:0000256" key="6">
    <source>
        <dbReference type="ARBA" id="ARBA00022989"/>
    </source>
</evidence>
<dbReference type="GO" id="GO:0016020">
    <property type="term" value="C:membrane"/>
    <property type="evidence" value="ECO:0007669"/>
    <property type="project" value="UniProtKB-SubCell"/>
</dbReference>
<feature type="non-terminal residue" evidence="11">
    <location>
        <position position="1"/>
    </location>
</feature>
<keyword evidence="7" id="KW-0560">Oxidoreductase</keyword>
<dbReference type="InterPro" id="IPR050665">
    <property type="entry name" value="Cytochrome_P450_Monooxygen"/>
</dbReference>
<dbReference type="SUPFAM" id="SSF48264">
    <property type="entry name" value="Cytochrome P450"/>
    <property type="match status" value="1"/>
</dbReference>
<evidence type="ECO:0000256" key="8">
    <source>
        <dbReference type="ARBA" id="ARBA00023004"/>
    </source>
</evidence>
<evidence type="ECO:0000313" key="12">
    <source>
        <dbReference type="Proteomes" id="UP000428333"/>
    </source>
</evidence>
<dbReference type="Proteomes" id="UP000428333">
    <property type="component" value="Linkage Group LG05"/>
</dbReference>
<dbReference type="InterPro" id="IPR001128">
    <property type="entry name" value="Cyt_P450"/>
</dbReference>
<keyword evidence="6" id="KW-1133">Transmembrane helix</keyword>
<dbReference type="GO" id="GO:0005506">
    <property type="term" value="F:iron ion binding"/>
    <property type="evidence" value="ECO:0007669"/>
    <property type="project" value="InterPro"/>
</dbReference>
<evidence type="ECO:0000256" key="2">
    <source>
        <dbReference type="ARBA" id="ARBA00010617"/>
    </source>
</evidence>
<dbReference type="PANTHER" id="PTHR24282">
    <property type="entry name" value="CYTOCHROME P450 FAMILY MEMBER"/>
    <property type="match status" value="1"/>
</dbReference>
<keyword evidence="9" id="KW-0503">Monooxygenase</keyword>
<keyword evidence="3" id="KW-0349">Heme</keyword>
<evidence type="ECO:0000313" key="11">
    <source>
        <dbReference type="EMBL" id="KAE9458559.1"/>
    </source>
</evidence>
<keyword evidence="4" id="KW-0812">Transmembrane</keyword>
<evidence type="ECO:0008006" key="13">
    <source>
        <dbReference type="Google" id="ProtNLM"/>
    </source>
</evidence>
<dbReference type="InterPro" id="IPR036396">
    <property type="entry name" value="Cyt_P450_sf"/>
</dbReference>
<evidence type="ECO:0000256" key="3">
    <source>
        <dbReference type="ARBA" id="ARBA00022617"/>
    </source>
</evidence>
<dbReference type="GO" id="GO:0020037">
    <property type="term" value="F:heme binding"/>
    <property type="evidence" value="ECO:0007669"/>
    <property type="project" value="InterPro"/>
</dbReference>
<organism evidence="11 12">
    <name type="scientific">Rhododendron williamsianum</name>
    <dbReference type="NCBI Taxonomy" id="262921"/>
    <lineage>
        <taxon>Eukaryota</taxon>
        <taxon>Viridiplantae</taxon>
        <taxon>Streptophyta</taxon>
        <taxon>Embryophyta</taxon>
        <taxon>Tracheophyta</taxon>
        <taxon>Spermatophyta</taxon>
        <taxon>Magnoliopsida</taxon>
        <taxon>eudicotyledons</taxon>
        <taxon>Gunneridae</taxon>
        <taxon>Pentapetalae</taxon>
        <taxon>asterids</taxon>
        <taxon>Ericales</taxon>
        <taxon>Ericaceae</taxon>
        <taxon>Ericoideae</taxon>
        <taxon>Rhodoreae</taxon>
        <taxon>Rhododendron</taxon>
    </lineage>
</organism>
<dbReference type="GO" id="GO:0004497">
    <property type="term" value="F:monooxygenase activity"/>
    <property type="evidence" value="ECO:0007669"/>
    <property type="project" value="UniProtKB-KW"/>
</dbReference>
<proteinExistence type="inferred from homology"/>
<keyword evidence="12" id="KW-1185">Reference proteome</keyword>
<dbReference type="Pfam" id="PF00067">
    <property type="entry name" value="p450"/>
    <property type="match status" value="1"/>
</dbReference>
<evidence type="ECO:0000256" key="4">
    <source>
        <dbReference type="ARBA" id="ARBA00022692"/>
    </source>
</evidence>
<gene>
    <name evidence="11" type="ORF">C3L33_09530</name>
</gene>
<dbReference type="AlphaFoldDB" id="A0A6A4LSY4"/>
<evidence type="ECO:0000256" key="7">
    <source>
        <dbReference type="ARBA" id="ARBA00023002"/>
    </source>
</evidence>
<dbReference type="OrthoDB" id="1470350at2759"/>
<dbReference type="Gene3D" id="1.10.630.10">
    <property type="entry name" value="Cytochrome P450"/>
    <property type="match status" value="1"/>
</dbReference>
<evidence type="ECO:0000256" key="5">
    <source>
        <dbReference type="ARBA" id="ARBA00022723"/>
    </source>
</evidence>
<keyword evidence="10" id="KW-0472">Membrane</keyword>
<comment type="subcellular location">
    <subcellularLocation>
        <location evidence="1">Membrane</location>
    </subcellularLocation>
</comment>
<evidence type="ECO:0000256" key="9">
    <source>
        <dbReference type="ARBA" id="ARBA00023033"/>
    </source>
</evidence>
<dbReference type="PRINTS" id="PR00463">
    <property type="entry name" value="EP450I"/>
</dbReference>
<keyword evidence="8" id="KW-0408">Iron</keyword>
<accession>A0A6A4LSY4</accession>
<dbReference type="InterPro" id="IPR002401">
    <property type="entry name" value="Cyt_P450_E_grp-I"/>
</dbReference>
<sequence>MDTPKIFFNLFDFFACTMKMLQKWEEERGGRDEFELEVNKELHDLSADIISRTAFGSSFEEGKQIFESIDPQTSLVLQALRSVYIPGFRCLLTADLLRYYVPFLSHLGMSQLLLCHSVRGSESEVNILQNIEWNQDGVEERLGVEEVIDECKTFYVAGRDTTANLLTWALLHLALHQEWQTKAREEVFSICRECEVPTAENLTESKIVSLVDIYVNHLVKFDDTFRHKDLILNELFNESNECWYHVSCLFSV</sequence>
<dbReference type="PANTHER" id="PTHR24282:SF211">
    <property type="entry name" value="CYTOCHROME P450-RELATED"/>
    <property type="match status" value="1"/>
</dbReference>
<dbReference type="GO" id="GO:0016705">
    <property type="term" value="F:oxidoreductase activity, acting on paired donors, with incorporation or reduction of molecular oxygen"/>
    <property type="evidence" value="ECO:0007669"/>
    <property type="project" value="InterPro"/>
</dbReference>
<dbReference type="EMBL" id="QEFC01001247">
    <property type="protein sequence ID" value="KAE9458559.1"/>
    <property type="molecule type" value="Genomic_DNA"/>
</dbReference>
<name>A0A6A4LSY4_9ERIC</name>
<keyword evidence="5" id="KW-0479">Metal-binding</keyword>